<keyword evidence="7" id="KW-1133">Transmembrane helix</keyword>
<feature type="region of interest" description="Disordered" evidence="6">
    <location>
        <begin position="86"/>
        <end position="114"/>
    </location>
</feature>
<dbReference type="EMBL" id="JBBUKT010000001">
    <property type="protein sequence ID" value="MEK7948937.1"/>
    <property type="molecule type" value="Genomic_DNA"/>
</dbReference>
<evidence type="ECO:0000256" key="5">
    <source>
        <dbReference type="ARBA" id="ARBA00023163"/>
    </source>
</evidence>
<dbReference type="SUPFAM" id="SSF88659">
    <property type="entry name" value="Sigma3 and sigma4 domains of RNA polymerase sigma factors"/>
    <property type="match status" value="1"/>
</dbReference>
<sequence length="520" mass="56408">MSEVSDAELLSKWLKHQSEEAFRALTARYAGLVFMAARQTCRNEALAADAAQLTFITLARKGASLSGRATLAGWLHRTAVFHSRNALQSQRSESRKRDEFETHFRSMTPDPSGETWEEIEPLLAEALDALPGKDRDALLLRYYRRLSLKEIAEVQTISAAAAQKRVDRAIERLRRQFTLRGCVAGSGLGAALAHGLGGIPSVPSATVASLTKQSIAAAASAAMPSLLSLLLSLFAMKKALVILSAILLLAVVGTLALRAKPATPPSTPVNIASQPASDARSRLRPVGVDAQAANPAAAEQERLKKLYGEEQWRVSTRTAEDVVACVQAIRSMVDPQLSKLKPDESLGSMALMKITGPDALPPDKLAEVQQLSLDYTKRRWEESRQALDRFNRAPAPLLELLLASDACASGKMSLEDYEKLRNGNPDFEAVAIPVDLVNRNINADFGQPLKDPAFVEALGSHLNELGRTRLDEIARERASAKPVSTSTFDLLPPTRLENLAAQAKGARQIIESLVESGEMK</sequence>
<feature type="transmembrane region" description="Helical" evidence="7">
    <location>
        <begin position="239"/>
        <end position="257"/>
    </location>
</feature>
<dbReference type="PANTHER" id="PTHR43133">
    <property type="entry name" value="RNA POLYMERASE ECF-TYPE SIGMA FACTO"/>
    <property type="match status" value="1"/>
</dbReference>
<dbReference type="PANTHER" id="PTHR43133:SF8">
    <property type="entry name" value="RNA POLYMERASE SIGMA FACTOR HI_1459-RELATED"/>
    <property type="match status" value="1"/>
</dbReference>
<dbReference type="InterPro" id="IPR013324">
    <property type="entry name" value="RNA_pol_sigma_r3/r4-like"/>
</dbReference>
<dbReference type="Pfam" id="PF08281">
    <property type="entry name" value="Sigma70_r4_2"/>
    <property type="match status" value="1"/>
</dbReference>
<dbReference type="RefSeq" id="WP_341402280.1">
    <property type="nucleotide sequence ID" value="NZ_JBBUKT010000001.1"/>
</dbReference>
<dbReference type="SUPFAM" id="SSF88946">
    <property type="entry name" value="Sigma2 domain of RNA polymerase sigma factors"/>
    <property type="match status" value="1"/>
</dbReference>
<keyword evidence="7" id="KW-0472">Membrane</keyword>
<evidence type="ECO:0000256" key="2">
    <source>
        <dbReference type="ARBA" id="ARBA00023015"/>
    </source>
</evidence>
<organism evidence="10 11">
    <name type="scientific">Luteolibacter soli</name>
    <dbReference type="NCBI Taxonomy" id="3135280"/>
    <lineage>
        <taxon>Bacteria</taxon>
        <taxon>Pseudomonadati</taxon>
        <taxon>Verrucomicrobiota</taxon>
        <taxon>Verrucomicrobiia</taxon>
        <taxon>Verrucomicrobiales</taxon>
        <taxon>Verrucomicrobiaceae</taxon>
        <taxon>Luteolibacter</taxon>
    </lineage>
</organism>
<feature type="transmembrane region" description="Helical" evidence="7">
    <location>
        <begin position="177"/>
        <end position="195"/>
    </location>
</feature>
<feature type="compositionally biased region" description="Basic and acidic residues" evidence="6">
    <location>
        <begin position="92"/>
        <end position="104"/>
    </location>
</feature>
<keyword evidence="5" id="KW-0804">Transcription</keyword>
<feature type="domain" description="RNA polymerase sigma-70 region 2" evidence="8">
    <location>
        <begin position="27"/>
        <end position="91"/>
    </location>
</feature>
<gene>
    <name evidence="10" type="ORF">WKV53_00435</name>
</gene>
<dbReference type="Proteomes" id="UP001371305">
    <property type="component" value="Unassembled WGS sequence"/>
</dbReference>
<evidence type="ECO:0000259" key="9">
    <source>
        <dbReference type="Pfam" id="PF08281"/>
    </source>
</evidence>
<keyword evidence="11" id="KW-1185">Reference proteome</keyword>
<comment type="similarity">
    <text evidence="1">Belongs to the sigma-70 factor family. ECF subfamily.</text>
</comment>
<feature type="domain" description="RNA polymerase sigma factor 70 region 4 type 2" evidence="9">
    <location>
        <begin position="123"/>
        <end position="173"/>
    </location>
</feature>
<dbReference type="InterPro" id="IPR013249">
    <property type="entry name" value="RNA_pol_sigma70_r4_t2"/>
</dbReference>
<dbReference type="Gene3D" id="1.10.10.10">
    <property type="entry name" value="Winged helix-like DNA-binding domain superfamily/Winged helix DNA-binding domain"/>
    <property type="match status" value="1"/>
</dbReference>
<evidence type="ECO:0000256" key="4">
    <source>
        <dbReference type="ARBA" id="ARBA00023125"/>
    </source>
</evidence>
<proteinExistence type="inferred from homology"/>
<protein>
    <submittedName>
        <fullName evidence="10">Sigma-70 family RNA polymerase sigma factor</fullName>
    </submittedName>
</protein>
<keyword evidence="7" id="KW-0812">Transmembrane</keyword>
<keyword evidence="3" id="KW-0731">Sigma factor</keyword>
<evidence type="ECO:0000313" key="11">
    <source>
        <dbReference type="Proteomes" id="UP001371305"/>
    </source>
</evidence>
<dbReference type="InterPro" id="IPR039425">
    <property type="entry name" value="RNA_pol_sigma-70-like"/>
</dbReference>
<name>A0ABU9AQ33_9BACT</name>
<dbReference type="NCBIfam" id="TIGR02937">
    <property type="entry name" value="sigma70-ECF"/>
    <property type="match status" value="1"/>
</dbReference>
<evidence type="ECO:0000256" key="6">
    <source>
        <dbReference type="SAM" id="MobiDB-lite"/>
    </source>
</evidence>
<accession>A0ABU9AQ33</accession>
<dbReference type="Pfam" id="PF04542">
    <property type="entry name" value="Sigma70_r2"/>
    <property type="match status" value="1"/>
</dbReference>
<feature type="transmembrane region" description="Helical" evidence="7">
    <location>
        <begin position="215"/>
        <end position="234"/>
    </location>
</feature>
<evidence type="ECO:0000259" key="8">
    <source>
        <dbReference type="Pfam" id="PF04542"/>
    </source>
</evidence>
<evidence type="ECO:0000313" key="10">
    <source>
        <dbReference type="EMBL" id="MEK7948937.1"/>
    </source>
</evidence>
<dbReference type="InterPro" id="IPR007627">
    <property type="entry name" value="RNA_pol_sigma70_r2"/>
</dbReference>
<keyword evidence="2" id="KW-0805">Transcription regulation</keyword>
<keyword evidence="4" id="KW-0238">DNA-binding</keyword>
<dbReference type="InterPro" id="IPR014284">
    <property type="entry name" value="RNA_pol_sigma-70_dom"/>
</dbReference>
<comment type="caution">
    <text evidence="10">The sequence shown here is derived from an EMBL/GenBank/DDBJ whole genome shotgun (WGS) entry which is preliminary data.</text>
</comment>
<evidence type="ECO:0000256" key="3">
    <source>
        <dbReference type="ARBA" id="ARBA00023082"/>
    </source>
</evidence>
<dbReference type="CDD" id="cd06171">
    <property type="entry name" value="Sigma70_r4"/>
    <property type="match status" value="1"/>
</dbReference>
<dbReference type="Gene3D" id="1.10.1740.10">
    <property type="match status" value="1"/>
</dbReference>
<reference evidence="10 11" key="1">
    <citation type="submission" date="2024-04" db="EMBL/GenBank/DDBJ databases">
        <title>Luteolibacter sp. isolated from soil.</title>
        <authorList>
            <person name="An J."/>
        </authorList>
    </citation>
    <scope>NUCLEOTIDE SEQUENCE [LARGE SCALE GENOMIC DNA]</scope>
    <source>
        <strain evidence="10 11">Y139</strain>
    </source>
</reference>
<dbReference type="InterPro" id="IPR036388">
    <property type="entry name" value="WH-like_DNA-bd_sf"/>
</dbReference>
<evidence type="ECO:0000256" key="7">
    <source>
        <dbReference type="SAM" id="Phobius"/>
    </source>
</evidence>
<evidence type="ECO:0000256" key="1">
    <source>
        <dbReference type="ARBA" id="ARBA00010641"/>
    </source>
</evidence>
<dbReference type="InterPro" id="IPR013325">
    <property type="entry name" value="RNA_pol_sigma_r2"/>
</dbReference>